<protein>
    <submittedName>
        <fullName evidence="1">Uncharacterized protein</fullName>
    </submittedName>
</protein>
<gene>
    <name evidence="1" type="ORF">NPIL_544141</name>
</gene>
<dbReference type="Proteomes" id="UP000887013">
    <property type="component" value="Unassembled WGS sequence"/>
</dbReference>
<sequence length="82" mass="9811">MIIFLTESTITIVVYLYVPQMWLITQLEEHEDDVFVFYQDLTPPQFLCAVREYLNTHLPHHWIERASDDVVPLLKWPPRSPD</sequence>
<dbReference type="EMBL" id="BMAW01110727">
    <property type="protein sequence ID" value="GFT44615.1"/>
    <property type="molecule type" value="Genomic_DNA"/>
</dbReference>
<dbReference type="AlphaFoldDB" id="A0A8X6P291"/>
<accession>A0A8X6P291</accession>
<keyword evidence="2" id="KW-1185">Reference proteome</keyword>
<organism evidence="1 2">
    <name type="scientific">Nephila pilipes</name>
    <name type="common">Giant wood spider</name>
    <name type="synonym">Nephila maculata</name>
    <dbReference type="NCBI Taxonomy" id="299642"/>
    <lineage>
        <taxon>Eukaryota</taxon>
        <taxon>Metazoa</taxon>
        <taxon>Ecdysozoa</taxon>
        <taxon>Arthropoda</taxon>
        <taxon>Chelicerata</taxon>
        <taxon>Arachnida</taxon>
        <taxon>Araneae</taxon>
        <taxon>Araneomorphae</taxon>
        <taxon>Entelegynae</taxon>
        <taxon>Araneoidea</taxon>
        <taxon>Nephilidae</taxon>
        <taxon>Nephila</taxon>
    </lineage>
</organism>
<dbReference type="GO" id="GO:0003676">
    <property type="term" value="F:nucleic acid binding"/>
    <property type="evidence" value="ECO:0007669"/>
    <property type="project" value="InterPro"/>
</dbReference>
<dbReference type="Gene3D" id="3.30.420.10">
    <property type="entry name" value="Ribonuclease H-like superfamily/Ribonuclease H"/>
    <property type="match status" value="1"/>
</dbReference>
<evidence type="ECO:0000313" key="1">
    <source>
        <dbReference type="EMBL" id="GFT44615.1"/>
    </source>
</evidence>
<reference evidence="1" key="1">
    <citation type="submission" date="2020-08" db="EMBL/GenBank/DDBJ databases">
        <title>Multicomponent nature underlies the extraordinary mechanical properties of spider dragline silk.</title>
        <authorList>
            <person name="Kono N."/>
            <person name="Nakamura H."/>
            <person name="Mori M."/>
            <person name="Yoshida Y."/>
            <person name="Ohtoshi R."/>
            <person name="Malay A.D."/>
            <person name="Moran D.A.P."/>
            <person name="Tomita M."/>
            <person name="Numata K."/>
            <person name="Arakawa K."/>
        </authorList>
    </citation>
    <scope>NUCLEOTIDE SEQUENCE</scope>
</reference>
<comment type="caution">
    <text evidence="1">The sequence shown here is derived from an EMBL/GenBank/DDBJ whole genome shotgun (WGS) entry which is preliminary data.</text>
</comment>
<proteinExistence type="predicted"/>
<dbReference type="InterPro" id="IPR036397">
    <property type="entry name" value="RNaseH_sf"/>
</dbReference>
<name>A0A8X6P291_NEPPI</name>
<dbReference type="OrthoDB" id="6764275at2759"/>
<evidence type="ECO:0000313" key="2">
    <source>
        <dbReference type="Proteomes" id="UP000887013"/>
    </source>
</evidence>